<sequence length="57" mass="6509">MLGVDENAHGEDVKIAYRKLARLYHPDINNTDTAKAAMQVINQAYQHFQRLVNVNRG</sequence>
<feature type="domain" description="J" evidence="1">
    <location>
        <begin position="1"/>
        <end position="57"/>
    </location>
</feature>
<dbReference type="CDD" id="cd06257">
    <property type="entry name" value="DnaJ"/>
    <property type="match status" value="1"/>
</dbReference>
<keyword evidence="3" id="KW-1185">Reference proteome</keyword>
<dbReference type="RefSeq" id="WP_272110106.1">
    <property type="nucleotide sequence ID" value="NZ_JAQMTI010000125.1"/>
</dbReference>
<name>A0ABT4ZR16_9CYAN</name>
<dbReference type="PANTHER" id="PTHR24074">
    <property type="entry name" value="CO-CHAPERONE PROTEIN DJLA"/>
    <property type="match status" value="1"/>
</dbReference>
<dbReference type="InterPro" id="IPR001623">
    <property type="entry name" value="DnaJ_domain"/>
</dbReference>
<organism evidence="2 3">
    <name type="scientific">Sphaerospermopsis kisseleviana CS-549</name>
    <dbReference type="NCBI Taxonomy" id="3021783"/>
    <lineage>
        <taxon>Bacteria</taxon>
        <taxon>Bacillati</taxon>
        <taxon>Cyanobacteriota</taxon>
        <taxon>Cyanophyceae</taxon>
        <taxon>Nostocales</taxon>
        <taxon>Aphanizomenonaceae</taxon>
        <taxon>Sphaerospermopsis</taxon>
        <taxon>Sphaerospermopsis kisseleviana</taxon>
    </lineage>
</organism>
<dbReference type="InterPro" id="IPR036869">
    <property type="entry name" value="J_dom_sf"/>
</dbReference>
<dbReference type="SMART" id="SM00271">
    <property type="entry name" value="DnaJ"/>
    <property type="match status" value="1"/>
</dbReference>
<reference evidence="2 3" key="1">
    <citation type="submission" date="2023-01" db="EMBL/GenBank/DDBJ databases">
        <title>Genomes from the Australian National Cyanobacteria Reference Collection.</title>
        <authorList>
            <person name="Willis A."/>
            <person name="Lee E.M.F."/>
        </authorList>
    </citation>
    <scope>NUCLEOTIDE SEQUENCE [LARGE SCALE GENOMIC DNA]</scope>
    <source>
        <strain evidence="2 3">CS-549</strain>
    </source>
</reference>
<accession>A0ABT4ZR16</accession>
<evidence type="ECO:0000313" key="3">
    <source>
        <dbReference type="Proteomes" id="UP001211711"/>
    </source>
</evidence>
<proteinExistence type="predicted"/>
<dbReference type="InterPro" id="IPR050817">
    <property type="entry name" value="DjlA_DnaK_co-chaperone"/>
</dbReference>
<dbReference type="Pfam" id="PF00226">
    <property type="entry name" value="DnaJ"/>
    <property type="match status" value="1"/>
</dbReference>
<dbReference type="SUPFAM" id="SSF46565">
    <property type="entry name" value="Chaperone J-domain"/>
    <property type="match status" value="1"/>
</dbReference>
<comment type="caution">
    <text evidence="2">The sequence shown here is derived from an EMBL/GenBank/DDBJ whole genome shotgun (WGS) entry which is preliminary data.</text>
</comment>
<dbReference type="Proteomes" id="UP001211711">
    <property type="component" value="Unassembled WGS sequence"/>
</dbReference>
<dbReference type="EMBL" id="JAQMTI010000125">
    <property type="protein sequence ID" value="MDB9441837.1"/>
    <property type="molecule type" value="Genomic_DNA"/>
</dbReference>
<dbReference type="PROSITE" id="PS50076">
    <property type="entry name" value="DNAJ_2"/>
    <property type="match status" value="1"/>
</dbReference>
<evidence type="ECO:0000313" key="2">
    <source>
        <dbReference type="EMBL" id="MDB9441837.1"/>
    </source>
</evidence>
<dbReference type="Gene3D" id="1.10.287.110">
    <property type="entry name" value="DnaJ domain"/>
    <property type="match status" value="1"/>
</dbReference>
<protein>
    <submittedName>
        <fullName evidence="2">J domain-containing protein</fullName>
    </submittedName>
</protein>
<gene>
    <name evidence="2" type="ORF">PN497_10765</name>
</gene>
<evidence type="ECO:0000259" key="1">
    <source>
        <dbReference type="PROSITE" id="PS50076"/>
    </source>
</evidence>